<name>A0AAV0LIV1_9ROSI</name>
<sequence>MDNAFQEIQVFVGRRGGKVEFLILDRDGHKAAIAAGVVIIFWLHLKLAYVHFI</sequence>
<feature type="transmembrane region" description="Helical" evidence="1">
    <location>
        <begin position="31"/>
        <end position="52"/>
    </location>
</feature>
<dbReference type="EMBL" id="CAMGYJ010000006">
    <property type="protein sequence ID" value="CAI0434125.1"/>
    <property type="molecule type" value="Genomic_DNA"/>
</dbReference>
<evidence type="ECO:0000256" key="1">
    <source>
        <dbReference type="SAM" id="Phobius"/>
    </source>
</evidence>
<evidence type="ECO:0000313" key="3">
    <source>
        <dbReference type="Proteomes" id="UP001154282"/>
    </source>
</evidence>
<keyword evidence="1" id="KW-0812">Transmembrane</keyword>
<organism evidence="2 3">
    <name type="scientific">Linum tenue</name>
    <dbReference type="NCBI Taxonomy" id="586396"/>
    <lineage>
        <taxon>Eukaryota</taxon>
        <taxon>Viridiplantae</taxon>
        <taxon>Streptophyta</taxon>
        <taxon>Embryophyta</taxon>
        <taxon>Tracheophyta</taxon>
        <taxon>Spermatophyta</taxon>
        <taxon>Magnoliopsida</taxon>
        <taxon>eudicotyledons</taxon>
        <taxon>Gunneridae</taxon>
        <taxon>Pentapetalae</taxon>
        <taxon>rosids</taxon>
        <taxon>fabids</taxon>
        <taxon>Malpighiales</taxon>
        <taxon>Linaceae</taxon>
        <taxon>Linum</taxon>
    </lineage>
</organism>
<accession>A0AAV0LIV1</accession>
<keyword evidence="3" id="KW-1185">Reference proteome</keyword>
<protein>
    <submittedName>
        <fullName evidence="2">Uncharacterized protein</fullName>
    </submittedName>
</protein>
<keyword evidence="1" id="KW-0472">Membrane</keyword>
<reference evidence="2" key="1">
    <citation type="submission" date="2022-08" db="EMBL/GenBank/DDBJ databases">
        <authorList>
            <person name="Gutierrez-Valencia J."/>
        </authorList>
    </citation>
    <scope>NUCLEOTIDE SEQUENCE</scope>
</reference>
<comment type="caution">
    <text evidence="2">The sequence shown here is derived from an EMBL/GenBank/DDBJ whole genome shotgun (WGS) entry which is preliminary data.</text>
</comment>
<proteinExistence type="predicted"/>
<dbReference type="Proteomes" id="UP001154282">
    <property type="component" value="Unassembled WGS sequence"/>
</dbReference>
<evidence type="ECO:0000313" key="2">
    <source>
        <dbReference type="EMBL" id="CAI0434125.1"/>
    </source>
</evidence>
<gene>
    <name evidence="2" type="ORF">LITE_LOCUS24154</name>
</gene>
<keyword evidence="1" id="KW-1133">Transmembrane helix</keyword>
<dbReference type="AlphaFoldDB" id="A0AAV0LIV1"/>